<comment type="caution">
    <text evidence="8">The sequence shown here is derived from an EMBL/GenBank/DDBJ whole genome shotgun (WGS) entry which is preliminary data.</text>
</comment>
<keyword evidence="2" id="KW-0479">Metal-binding</keyword>
<dbReference type="Gene3D" id="2.60.120.200">
    <property type="match status" value="1"/>
</dbReference>
<dbReference type="PRINTS" id="PR00895">
    <property type="entry name" value="PENTAXIN"/>
</dbReference>
<dbReference type="InterPro" id="IPR051360">
    <property type="entry name" value="Neuronal_Pentraxin_Related"/>
</dbReference>
<feature type="domain" description="Pentraxin (PTX)" evidence="7">
    <location>
        <begin position="137"/>
        <end position="338"/>
    </location>
</feature>
<protein>
    <submittedName>
        <fullName evidence="8">NPTXR protein</fullName>
    </submittedName>
</protein>
<dbReference type="Proteomes" id="UP000886611">
    <property type="component" value="Unassembled WGS sequence"/>
</dbReference>
<dbReference type="GO" id="GO:0046872">
    <property type="term" value="F:metal ion binding"/>
    <property type="evidence" value="ECO:0007669"/>
    <property type="project" value="UniProtKB-KW"/>
</dbReference>
<evidence type="ECO:0000256" key="6">
    <source>
        <dbReference type="PROSITE-ProRule" id="PRU01172"/>
    </source>
</evidence>
<name>A0A8X7XAF8_POLSE</name>
<dbReference type="EMBL" id="JAATIS010003638">
    <property type="protein sequence ID" value="KAG2464288.1"/>
    <property type="molecule type" value="Genomic_DNA"/>
</dbReference>
<comment type="caution">
    <text evidence="6">Lacks conserved residue(s) required for the propagation of feature annotation.</text>
</comment>
<feature type="non-terminal residue" evidence="8">
    <location>
        <position position="1"/>
    </location>
</feature>
<dbReference type="SUPFAM" id="SSF49899">
    <property type="entry name" value="Concanavalin A-like lectins/glucanases"/>
    <property type="match status" value="1"/>
</dbReference>
<evidence type="ECO:0000313" key="8">
    <source>
        <dbReference type="EMBL" id="KAG2464288.1"/>
    </source>
</evidence>
<dbReference type="PROSITE" id="PS51828">
    <property type="entry name" value="PTX_2"/>
    <property type="match status" value="1"/>
</dbReference>
<dbReference type="AlphaFoldDB" id="A0A8X7XAF8"/>
<evidence type="ECO:0000256" key="1">
    <source>
        <dbReference type="ARBA" id="ARBA00001913"/>
    </source>
</evidence>
<dbReference type="InterPro" id="IPR013320">
    <property type="entry name" value="ConA-like_dom_sf"/>
</dbReference>
<dbReference type="SMART" id="SM00159">
    <property type="entry name" value="PTX"/>
    <property type="match status" value="1"/>
</dbReference>
<keyword evidence="5" id="KW-0325">Glycoprotein</keyword>
<evidence type="ECO:0000256" key="3">
    <source>
        <dbReference type="ARBA" id="ARBA00022837"/>
    </source>
</evidence>
<evidence type="ECO:0000259" key="7">
    <source>
        <dbReference type="PROSITE" id="PS51828"/>
    </source>
</evidence>
<evidence type="ECO:0000256" key="4">
    <source>
        <dbReference type="ARBA" id="ARBA00023157"/>
    </source>
</evidence>
<keyword evidence="9" id="KW-1185">Reference proteome</keyword>
<keyword evidence="4" id="KW-1015">Disulfide bond</keyword>
<accession>A0A8X7XAF8</accession>
<sequence>MSSGQEMEIKRSDLEPEVLSSGPELEVMSLMTNKKAVLTFSHSFIFVFPFTSQQDLLSQANSSTHLPGAPWPPADSLHWKVEDLEGQLQQKMLQLQKERTSLLKDSEHNRHEIDQGLNTLHHRVTELEKASEYKLPEGYKISFPVRTNYMYAVVRYSIPELYAFTACLWLLPRSATGIGTPFSYSVPGQANEIVLLQGVHNPVELLINDKVAQLPLQLADAHWHHICVTWTIRDGVWQAYQDGELKGKGENLAPWHPIKPGGVLILGQEQDTLGGRFDATQALVGELAQFNLWDRVLTPSEIRSLADCTETSMGNVASWDDRHIDVFGGATKWPFESCQERRQRGQPDEEVN</sequence>
<dbReference type="PANTHER" id="PTHR19277:SF162">
    <property type="entry name" value="NEURONAL PENTRAXIN RECEPTOR"/>
    <property type="match status" value="1"/>
</dbReference>
<evidence type="ECO:0000256" key="5">
    <source>
        <dbReference type="ARBA" id="ARBA00023180"/>
    </source>
</evidence>
<dbReference type="InterPro" id="IPR001759">
    <property type="entry name" value="PTX_dom"/>
</dbReference>
<evidence type="ECO:0000256" key="2">
    <source>
        <dbReference type="ARBA" id="ARBA00022723"/>
    </source>
</evidence>
<dbReference type="CDD" id="cd00152">
    <property type="entry name" value="PTX"/>
    <property type="match status" value="1"/>
</dbReference>
<comment type="cofactor">
    <cofactor evidence="1">
        <name>Ca(2+)</name>
        <dbReference type="ChEBI" id="CHEBI:29108"/>
    </cofactor>
</comment>
<proteinExistence type="predicted"/>
<dbReference type="PANTHER" id="PTHR19277">
    <property type="entry name" value="PENTRAXIN"/>
    <property type="match status" value="1"/>
</dbReference>
<dbReference type="Pfam" id="PF00354">
    <property type="entry name" value="Pentaxin"/>
    <property type="match status" value="1"/>
</dbReference>
<evidence type="ECO:0000313" key="9">
    <source>
        <dbReference type="Proteomes" id="UP000886611"/>
    </source>
</evidence>
<keyword evidence="3" id="KW-0106">Calcium</keyword>
<organism evidence="8 9">
    <name type="scientific">Polypterus senegalus</name>
    <name type="common">Senegal bichir</name>
    <dbReference type="NCBI Taxonomy" id="55291"/>
    <lineage>
        <taxon>Eukaryota</taxon>
        <taxon>Metazoa</taxon>
        <taxon>Chordata</taxon>
        <taxon>Craniata</taxon>
        <taxon>Vertebrata</taxon>
        <taxon>Euteleostomi</taxon>
        <taxon>Actinopterygii</taxon>
        <taxon>Polypteriformes</taxon>
        <taxon>Polypteridae</taxon>
        <taxon>Polypterus</taxon>
    </lineage>
</organism>
<reference evidence="8 9" key="1">
    <citation type="journal article" date="2021" name="Cell">
        <title>Tracing the genetic footprints of vertebrate landing in non-teleost ray-finned fishes.</title>
        <authorList>
            <person name="Bi X."/>
            <person name="Wang K."/>
            <person name="Yang L."/>
            <person name="Pan H."/>
            <person name="Jiang H."/>
            <person name="Wei Q."/>
            <person name="Fang M."/>
            <person name="Yu H."/>
            <person name="Zhu C."/>
            <person name="Cai Y."/>
            <person name="He Y."/>
            <person name="Gan X."/>
            <person name="Zeng H."/>
            <person name="Yu D."/>
            <person name="Zhu Y."/>
            <person name="Jiang H."/>
            <person name="Qiu Q."/>
            <person name="Yang H."/>
            <person name="Zhang Y.E."/>
            <person name="Wang W."/>
            <person name="Zhu M."/>
            <person name="He S."/>
            <person name="Zhang G."/>
        </authorList>
    </citation>
    <scope>NUCLEOTIDE SEQUENCE [LARGE SCALE GENOMIC DNA]</scope>
    <source>
        <strain evidence="8">Bchr_013</strain>
    </source>
</reference>
<dbReference type="FunFam" id="2.60.120.200:FF:000012">
    <property type="entry name" value="neuronal pentraxin receptor"/>
    <property type="match status" value="1"/>
</dbReference>
<feature type="non-terminal residue" evidence="8">
    <location>
        <position position="352"/>
    </location>
</feature>
<gene>
    <name evidence="8" type="primary">Nptxr_0</name>
    <name evidence="8" type="ORF">GTO96_0002451</name>
</gene>